<dbReference type="EMBL" id="JASCZI010000615">
    <property type="protein sequence ID" value="MED6112699.1"/>
    <property type="molecule type" value="Genomic_DNA"/>
</dbReference>
<name>A0ABU6QNJ7_9FABA</name>
<organism evidence="7 8">
    <name type="scientific">Stylosanthes scabra</name>
    <dbReference type="NCBI Taxonomy" id="79078"/>
    <lineage>
        <taxon>Eukaryota</taxon>
        <taxon>Viridiplantae</taxon>
        <taxon>Streptophyta</taxon>
        <taxon>Embryophyta</taxon>
        <taxon>Tracheophyta</taxon>
        <taxon>Spermatophyta</taxon>
        <taxon>Magnoliopsida</taxon>
        <taxon>eudicotyledons</taxon>
        <taxon>Gunneridae</taxon>
        <taxon>Pentapetalae</taxon>
        <taxon>rosids</taxon>
        <taxon>fabids</taxon>
        <taxon>Fabales</taxon>
        <taxon>Fabaceae</taxon>
        <taxon>Papilionoideae</taxon>
        <taxon>50 kb inversion clade</taxon>
        <taxon>dalbergioids sensu lato</taxon>
        <taxon>Dalbergieae</taxon>
        <taxon>Pterocarpus clade</taxon>
        <taxon>Stylosanthes</taxon>
    </lineage>
</organism>
<evidence type="ECO:0000256" key="1">
    <source>
        <dbReference type="ARBA" id="ARBA00022723"/>
    </source>
</evidence>
<proteinExistence type="predicted"/>
<accession>A0ABU6QNJ7</accession>
<evidence type="ECO:0000256" key="4">
    <source>
        <dbReference type="PROSITE-ProRule" id="PRU01343"/>
    </source>
</evidence>
<keyword evidence="8" id="KW-1185">Reference proteome</keyword>
<keyword evidence="2 4" id="KW-0863">Zinc-finger</keyword>
<sequence length="128" mass="14185">MSSRGKRYAHESAGNGNSSTSGEWFCDCGLKAPLKVSKSAANPGREYYSCPARRCKWFLWAGPTLSCSARPGSQIHEQDVKETKFDLDSNLQLNERIGKIENECIVVEILAYVPKWIKEGKGKVGVCK</sequence>
<feature type="domain" description="GRF-type" evidence="6">
    <location>
        <begin position="26"/>
        <end position="64"/>
    </location>
</feature>
<keyword evidence="3" id="KW-0862">Zinc</keyword>
<evidence type="ECO:0000259" key="6">
    <source>
        <dbReference type="PROSITE" id="PS51999"/>
    </source>
</evidence>
<dbReference type="PANTHER" id="PTHR33248">
    <property type="entry name" value="ZINC ION-BINDING PROTEIN"/>
    <property type="match status" value="1"/>
</dbReference>
<keyword evidence="1" id="KW-0479">Metal-binding</keyword>
<dbReference type="PROSITE" id="PS51999">
    <property type="entry name" value="ZF_GRF"/>
    <property type="match status" value="1"/>
</dbReference>
<evidence type="ECO:0000256" key="2">
    <source>
        <dbReference type="ARBA" id="ARBA00022771"/>
    </source>
</evidence>
<evidence type="ECO:0000313" key="7">
    <source>
        <dbReference type="EMBL" id="MED6112699.1"/>
    </source>
</evidence>
<evidence type="ECO:0000256" key="3">
    <source>
        <dbReference type="ARBA" id="ARBA00022833"/>
    </source>
</evidence>
<evidence type="ECO:0000313" key="8">
    <source>
        <dbReference type="Proteomes" id="UP001341840"/>
    </source>
</evidence>
<feature type="region of interest" description="Disordered" evidence="5">
    <location>
        <begin position="1"/>
        <end position="22"/>
    </location>
</feature>
<reference evidence="7 8" key="1">
    <citation type="journal article" date="2023" name="Plants (Basel)">
        <title>Bridging the Gap: Combining Genomics and Transcriptomics Approaches to Understand Stylosanthes scabra, an Orphan Legume from the Brazilian Caatinga.</title>
        <authorList>
            <person name="Ferreira-Neto J.R.C."/>
            <person name="da Silva M.D."/>
            <person name="Binneck E."/>
            <person name="de Melo N.F."/>
            <person name="da Silva R.H."/>
            <person name="de Melo A.L.T.M."/>
            <person name="Pandolfi V."/>
            <person name="Bustamante F.O."/>
            <person name="Brasileiro-Vidal A.C."/>
            <person name="Benko-Iseppon A.M."/>
        </authorList>
    </citation>
    <scope>NUCLEOTIDE SEQUENCE [LARGE SCALE GENOMIC DNA]</scope>
    <source>
        <tissue evidence="7">Leaves</tissue>
    </source>
</reference>
<dbReference type="Proteomes" id="UP001341840">
    <property type="component" value="Unassembled WGS sequence"/>
</dbReference>
<gene>
    <name evidence="7" type="ORF">PIB30_063901</name>
</gene>
<dbReference type="InterPro" id="IPR010666">
    <property type="entry name" value="Znf_GRF"/>
</dbReference>
<protein>
    <recommendedName>
        <fullName evidence="6">GRF-type domain-containing protein</fullName>
    </recommendedName>
</protein>
<comment type="caution">
    <text evidence="7">The sequence shown here is derived from an EMBL/GenBank/DDBJ whole genome shotgun (WGS) entry which is preliminary data.</text>
</comment>
<dbReference type="Pfam" id="PF06839">
    <property type="entry name" value="Zn_ribbon_GRF"/>
    <property type="match status" value="1"/>
</dbReference>
<evidence type="ECO:0000256" key="5">
    <source>
        <dbReference type="SAM" id="MobiDB-lite"/>
    </source>
</evidence>